<dbReference type="FunFam" id="1.20.1260.20:FF:000001">
    <property type="entry name" value="PPE family protein PPE41"/>
    <property type="match status" value="1"/>
</dbReference>
<reference evidence="4 5" key="1">
    <citation type="submission" date="2018-09" db="EMBL/GenBank/DDBJ databases">
        <title>Metagenome Assembled Genomes from an Advanced Water Purification Facility.</title>
        <authorList>
            <person name="Stamps B.W."/>
            <person name="Spear J.R."/>
        </authorList>
    </citation>
    <scope>NUCLEOTIDE SEQUENCE [LARGE SCALE GENOMIC DNA]</scope>
    <source>
        <strain evidence="4">Bin_29_2</strain>
    </source>
</reference>
<dbReference type="Proteomes" id="UP000321797">
    <property type="component" value="Unassembled WGS sequence"/>
</dbReference>
<protein>
    <submittedName>
        <fullName evidence="4">PPE family protein</fullName>
    </submittedName>
</protein>
<dbReference type="Pfam" id="PF00823">
    <property type="entry name" value="PPE"/>
    <property type="match status" value="1"/>
</dbReference>
<dbReference type="PANTHER" id="PTHR46766">
    <property type="entry name" value="GLUTAMINE-RICH PROTEIN 2"/>
    <property type="match status" value="1"/>
</dbReference>
<evidence type="ECO:0000259" key="2">
    <source>
        <dbReference type="Pfam" id="PF00823"/>
    </source>
</evidence>
<name>A0A5C7XX52_9MYCO</name>
<dbReference type="GO" id="GO:0052572">
    <property type="term" value="P:response to host immune response"/>
    <property type="evidence" value="ECO:0007669"/>
    <property type="project" value="TreeGrafter"/>
</dbReference>
<evidence type="ECO:0000259" key="3">
    <source>
        <dbReference type="Pfam" id="PF12484"/>
    </source>
</evidence>
<dbReference type="InterPro" id="IPR038332">
    <property type="entry name" value="PPE_sf"/>
</dbReference>
<organism evidence="4 5">
    <name type="scientific">Mycolicibacter arupensis</name>
    <dbReference type="NCBI Taxonomy" id="342002"/>
    <lineage>
        <taxon>Bacteria</taxon>
        <taxon>Bacillati</taxon>
        <taxon>Actinomycetota</taxon>
        <taxon>Actinomycetes</taxon>
        <taxon>Mycobacteriales</taxon>
        <taxon>Mycobacteriaceae</taxon>
        <taxon>Mycolicibacter</taxon>
    </lineage>
</organism>
<feature type="domain" description="PPE family C-terminal" evidence="3">
    <location>
        <begin position="312"/>
        <end position="382"/>
    </location>
</feature>
<dbReference type="PANTHER" id="PTHR46766:SF1">
    <property type="entry name" value="GLUTAMINE-RICH PROTEIN 2"/>
    <property type="match status" value="1"/>
</dbReference>
<dbReference type="SUPFAM" id="SSF140459">
    <property type="entry name" value="PE/PPE dimer-like"/>
    <property type="match status" value="1"/>
</dbReference>
<dbReference type="AlphaFoldDB" id="A0A5C7XX52"/>
<dbReference type="InterPro" id="IPR000030">
    <property type="entry name" value="PPE_dom"/>
</dbReference>
<dbReference type="Gene3D" id="1.20.1260.20">
    <property type="entry name" value="PPE superfamily"/>
    <property type="match status" value="1"/>
</dbReference>
<evidence type="ECO:0000313" key="4">
    <source>
        <dbReference type="EMBL" id="TXI54149.1"/>
    </source>
</evidence>
<comment type="similarity">
    <text evidence="1">Belongs to the mycobacterial PPE family.</text>
</comment>
<comment type="caution">
    <text evidence="4">The sequence shown here is derived from an EMBL/GenBank/DDBJ whole genome shotgun (WGS) entry which is preliminary data.</text>
</comment>
<accession>A0A5C7XX52</accession>
<dbReference type="InterPro" id="IPR022171">
    <property type="entry name" value="PPE_C"/>
</dbReference>
<gene>
    <name evidence="4" type="ORF">E6Q54_15365</name>
</gene>
<evidence type="ECO:0000313" key="5">
    <source>
        <dbReference type="Proteomes" id="UP000321797"/>
    </source>
</evidence>
<proteinExistence type="inferred from homology"/>
<dbReference type="RefSeq" id="WP_276761712.1">
    <property type="nucleotide sequence ID" value="NZ_SSGD01000091.1"/>
</dbReference>
<sequence length="422" mass="41464">MDFGALPPEVNSARMYAGPGSAPLLAAAASWSAMATELDYTATSFASVITDLAGSAWKGPSAASMTAAAAPYAAWLKATAVVAEETALKAAAAAGAYEAAFAATVPPPVIAANRALLATLVATNFLGQNAPAIAATEAQYGQMWAQDAAAMYAYSGSSAVAAQLNPFGTPPETTNAGGQAGQSAATSAAQSAAASSAQSTLSDLLAEIPNTLQGLSTNPLALPAWAAEILHDYEDIVKTFSTVIGTVNGPYGVGSLNAARGAYQMAISIPAVYNALGNLGTTLSPKPIVGALAPLMSSSMLTGSHGIPSAVSGAVGRAGLIGSMSVPASWATAVPTVKTATLALQASVLEAAPALAANGESLMAGQMALASLAGRAVGTPVRQAAGAGATRAISAISHVTNAQTAPDIATTATVIVIPPIAK</sequence>
<dbReference type="Pfam" id="PF12484">
    <property type="entry name" value="PPE-SVP"/>
    <property type="match status" value="1"/>
</dbReference>
<dbReference type="EMBL" id="SSGD01000091">
    <property type="protein sequence ID" value="TXI54149.1"/>
    <property type="molecule type" value="Genomic_DNA"/>
</dbReference>
<evidence type="ECO:0000256" key="1">
    <source>
        <dbReference type="ARBA" id="ARBA00010652"/>
    </source>
</evidence>
<feature type="domain" description="PPE" evidence="2">
    <location>
        <begin position="2"/>
        <end position="164"/>
    </location>
</feature>